<evidence type="ECO:0000313" key="1">
    <source>
        <dbReference type="EMBL" id="ACA58920.1"/>
    </source>
</evidence>
<evidence type="ECO:0008006" key="3">
    <source>
        <dbReference type="Google" id="ProtNLM"/>
    </source>
</evidence>
<sequence>MERVGNQVTMYWNNAPSETVFLHQCPVTKFSYFYALVPVAHLLNDPDLQPRPLEPTRMWELYRHFLRYTQLAPAVCRLVDGQILLFDGQHKTAAQVWAGRRRAECKVYLDPDAL</sequence>
<dbReference type="KEGG" id="dau:Daud_0362"/>
<dbReference type="STRING" id="477974.Daud_0362"/>
<dbReference type="AlphaFoldDB" id="B1I1Y8"/>
<reference evidence="2" key="1">
    <citation type="submission" date="2007-10" db="EMBL/GenBank/DDBJ databases">
        <title>Complete sequence of chromosome of Desulforudis audaxviator MP104C.</title>
        <authorList>
            <person name="Copeland A."/>
            <person name="Lucas S."/>
            <person name="Lapidus A."/>
            <person name="Barry K."/>
            <person name="Glavina del Rio T."/>
            <person name="Dalin E."/>
            <person name="Tice H."/>
            <person name="Bruce D."/>
            <person name="Pitluck S."/>
            <person name="Lowry S.R."/>
            <person name="Larimer F."/>
            <person name="Land M.L."/>
            <person name="Hauser L."/>
            <person name="Kyrpides N."/>
            <person name="Ivanova N.N."/>
            <person name="Richardson P."/>
        </authorList>
    </citation>
    <scope>NUCLEOTIDE SEQUENCE [LARGE SCALE GENOMIC DNA]</scope>
    <source>
        <strain evidence="2">MP104C</strain>
    </source>
</reference>
<dbReference type="Proteomes" id="UP000008544">
    <property type="component" value="Chromosome"/>
</dbReference>
<keyword evidence="2" id="KW-1185">Reference proteome</keyword>
<dbReference type="SUPFAM" id="SSF110849">
    <property type="entry name" value="ParB/Sulfiredoxin"/>
    <property type="match status" value="1"/>
</dbReference>
<name>B1I1Y8_DESAP</name>
<dbReference type="InterPro" id="IPR036086">
    <property type="entry name" value="ParB/Sulfiredoxin_sf"/>
</dbReference>
<dbReference type="HOGENOM" id="CLU_2117039_0_0_9"/>
<proteinExistence type="predicted"/>
<gene>
    <name evidence="1" type="ordered locus">Daud_0362</name>
</gene>
<dbReference type="EMBL" id="CP000860">
    <property type="protein sequence ID" value="ACA58920.1"/>
    <property type="molecule type" value="Genomic_DNA"/>
</dbReference>
<dbReference type="eggNOG" id="COG1403">
    <property type="taxonomic scope" value="Bacteria"/>
</dbReference>
<accession>B1I1Y8</accession>
<protein>
    <recommendedName>
        <fullName evidence="3">ParB/Sulfiredoxin domain-containing protein</fullName>
    </recommendedName>
</protein>
<reference evidence="1 2" key="2">
    <citation type="journal article" date="2008" name="Science">
        <title>Environmental genomics reveals a single-species ecosystem deep within Earth.</title>
        <authorList>
            <person name="Chivian D."/>
            <person name="Brodie E.L."/>
            <person name="Alm E.J."/>
            <person name="Culley D.E."/>
            <person name="Dehal P.S."/>
            <person name="Desantis T.Z."/>
            <person name="Gihring T.M."/>
            <person name="Lapidus A."/>
            <person name="Lin L.H."/>
            <person name="Lowry S.R."/>
            <person name="Moser D.P."/>
            <person name="Richardson P.M."/>
            <person name="Southam G."/>
            <person name="Wanger G."/>
            <person name="Pratt L.M."/>
            <person name="Andersen G.L."/>
            <person name="Hazen T.C."/>
            <person name="Brockman F.J."/>
            <person name="Arkin A.P."/>
            <person name="Onstott T.C."/>
        </authorList>
    </citation>
    <scope>NUCLEOTIDE SEQUENCE [LARGE SCALE GENOMIC DNA]</scope>
    <source>
        <strain evidence="1 2">MP104C</strain>
    </source>
</reference>
<evidence type="ECO:0000313" key="2">
    <source>
        <dbReference type="Proteomes" id="UP000008544"/>
    </source>
</evidence>
<organism evidence="1 2">
    <name type="scientific">Desulforudis audaxviator (strain MP104C)</name>
    <dbReference type="NCBI Taxonomy" id="477974"/>
    <lineage>
        <taxon>Bacteria</taxon>
        <taxon>Bacillati</taxon>
        <taxon>Bacillota</taxon>
        <taxon>Clostridia</taxon>
        <taxon>Thermoanaerobacterales</taxon>
        <taxon>Candidatus Desulforudaceae</taxon>
        <taxon>Candidatus Desulforudis</taxon>
    </lineage>
</organism>